<gene>
    <name evidence="5" type="ORF">MGL_3798</name>
</gene>
<accession>A8QAN9</accession>
<dbReference type="InterPro" id="IPR039723">
    <property type="entry name" value="Vps71/ZNHIT1"/>
</dbReference>
<dbReference type="InParanoid" id="A8QAN9"/>
<dbReference type="CDD" id="cd21437">
    <property type="entry name" value="zf-HIT_ZNHIT1_like"/>
    <property type="match status" value="1"/>
</dbReference>
<dbReference type="GO" id="GO:0008270">
    <property type="term" value="F:zinc ion binding"/>
    <property type="evidence" value="ECO:0007669"/>
    <property type="project" value="UniProtKB-KW"/>
</dbReference>
<comment type="caution">
    <text evidence="5">The sequence shown here is derived from an EMBL/GenBank/DDBJ whole genome shotgun (WGS) entry which is preliminary data.</text>
</comment>
<dbReference type="VEuPathDB" id="FungiDB:MGL_3798"/>
<dbReference type="RefSeq" id="XP_001729010.1">
    <property type="nucleotide sequence ID" value="XM_001728958.1"/>
</dbReference>
<dbReference type="OMA" id="HRETRCE"/>
<dbReference type="GeneID" id="5853317"/>
<evidence type="ECO:0000256" key="4">
    <source>
        <dbReference type="SAM" id="MobiDB-lite"/>
    </source>
</evidence>
<dbReference type="AlphaFoldDB" id="A8QAN9"/>
<dbReference type="KEGG" id="mgl:MGL_3798"/>
<evidence type="ECO:0000313" key="5">
    <source>
        <dbReference type="EMBL" id="EDP41796.1"/>
    </source>
</evidence>
<reference evidence="5 6" key="1">
    <citation type="journal article" date="2007" name="Proc. Natl. Acad. Sci. U.S.A.">
        <title>Dandruff-associated Malassezia genomes reveal convergent and divergent virulence traits shared with plant and human fungal pathogens.</title>
        <authorList>
            <person name="Xu J."/>
            <person name="Saunders C.W."/>
            <person name="Hu P."/>
            <person name="Grant R.A."/>
            <person name="Boekhout T."/>
            <person name="Kuramae E.E."/>
            <person name="Kronstad J.W."/>
            <person name="Deangelis Y.M."/>
            <person name="Reeder N.L."/>
            <person name="Johnstone K.R."/>
            <person name="Leland M."/>
            <person name="Fieno A.M."/>
            <person name="Begley W.M."/>
            <person name="Sun Y."/>
            <person name="Lacey M.P."/>
            <person name="Chaudhary T."/>
            <person name="Keough T."/>
            <person name="Chu L."/>
            <person name="Sears R."/>
            <person name="Yuan B."/>
            <person name="Dawson T.L.Jr."/>
        </authorList>
    </citation>
    <scope>NUCLEOTIDE SEQUENCE [LARGE SCALE GENOMIC DNA]</scope>
    <source>
        <strain evidence="6">ATCC MYA-4612 / CBS 7966</strain>
    </source>
</reference>
<proteinExistence type="predicted"/>
<dbReference type="GO" id="GO:0006338">
    <property type="term" value="P:chromatin remodeling"/>
    <property type="evidence" value="ECO:0007669"/>
    <property type="project" value="InterPro"/>
</dbReference>
<evidence type="ECO:0000256" key="2">
    <source>
        <dbReference type="ARBA" id="ARBA00022771"/>
    </source>
</evidence>
<evidence type="ECO:0000256" key="3">
    <source>
        <dbReference type="ARBA" id="ARBA00022833"/>
    </source>
</evidence>
<dbReference type="EMBL" id="AAYY01000015">
    <property type="protein sequence ID" value="EDP41796.1"/>
    <property type="molecule type" value="Genomic_DNA"/>
</dbReference>
<sequence length="197" mass="21203">MAAASSGHGRIPQPRGSGGRGPRRVQPARAASAAAAAASETERVAQAERRAWLHWHRKQRRLLEWGAACFPMERDASALPLATSGTTESAISRVMLESVSDAQAPHVAADRDLHRTSAGVRRLLSQRRGANALLDEAASLGQLATMPVFAVGPPTYPSRALCNVCGYWGDIKCMACGEPCCSRACMQTHRETRCERQ</sequence>
<dbReference type="Proteomes" id="UP000008837">
    <property type="component" value="Unassembled WGS sequence"/>
</dbReference>
<organism evidence="5 6">
    <name type="scientific">Malassezia globosa (strain ATCC MYA-4612 / CBS 7966)</name>
    <name type="common">Dandruff-associated fungus</name>
    <dbReference type="NCBI Taxonomy" id="425265"/>
    <lineage>
        <taxon>Eukaryota</taxon>
        <taxon>Fungi</taxon>
        <taxon>Dikarya</taxon>
        <taxon>Basidiomycota</taxon>
        <taxon>Ustilaginomycotina</taxon>
        <taxon>Malasseziomycetes</taxon>
        <taxon>Malasseziales</taxon>
        <taxon>Malasseziaceae</taxon>
        <taxon>Malassezia</taxon>
    </lineage>
</organism>
<protein>
    <recommendedName>
        <fullName evidence="7">HIT-type domain-containing protein</fullName>
    </recommendedName>
</protein>
<dbReference type="STRING" id="425265.A8QAN9"/>
<feature type="region of interest" description="Disordered" evidence="4">
    <location>
        <begin position="1"/>
        <end position="30"/>
    </location>
</feature>
<dbReference type="PANTHER" id="PTHR13093">
    <property type="entry name" value="ZINC FINGER HIT DOMAIN CONTAINING PROTEIN 1"/>
    <property type="match status" value="1"/>
</dbReference>
<keyword evidence="1" id="KW-0479">Metal-binding</keyword>
<evidence type="ECO:0000256" key="1">
    <source>
        <dbReference type="ARBA" id="ARBA00022723"/>
    </source>
</evidence>
<name>A8QAN9_MALGO</name>
<keyword evidence="2" id="KW-0863">Zinc-finger</keyword>
<dbReference type="OrthoDB" id="74807at2759"/>
<evidence type="ECO:0008006" key="7">
    <source>
        <dbReference type="Google" id="ProtNLM"/>
    </source>
</evidence>
<evidence type="ECO:0000313" key="6">
    <source>
        <dbReference type="Proteomes" id="UP000008837"/>
    </source>
</evidence>
<keyword evidence="3" id="KW-0862">Zinc</keyword>
<keyword evidence="6" id="KW-1185">Reference proteome</keyword>